<dbReference type="AlphaFoldDB" id="A0A2T4C4Q3"/>
<dbReference type="EMBL" id="KZ679132">
    <property type="protein sequence ID" value="PTB76541.1"/>
    <property type="molecule type" value="Genomic_DNA"/>
</dbReference>
<feature type="signal peptide" evidence="2">
    <location>
        <begin position="1"/>
        <end position="20"/>
    </location>
</feature>
<gene>
    <name evidence="3" type="ORF">M440DRAFT_1254545</name>
</gene>
<evidence type="ECO:0000256" key="2">
    <source>
        <dbReference type="SAM" id="SignalP"/>
    </source>
</evidence>
<evidence type="ECO:0000313" key="4">
    <source>
        <dbReference type="Proteomes" id="UP000240760"/>
    </source>
</evidence>
<reference evidence="3 4" key="1">
    <citation type="submission" date="2016-07" db="EMBL/GenBank/DDBJ databases">
        <title>Multiple horizontal gene transfer events from other fungi enriched the ability of initially mycotrophic Trichoderma (Ascomycota) to feed on dead plant biomass.</title>
        <authorList>
            <consortium name="DOE Joint Genome Institute"/>
            <person name="Aerts A."/>
            <person name="Atanasova L."/>
            <person name="Chenthamara K."/>
            <person name="Zhang J."/>
            <person name="Grujic M."/>
            <person name="Henrissat B."/>
            <person name="Kuo A."/>
            <person name="Salamov A."/>
            <person name="Lipzen A."/>
            <person name="Labutti K."/>
            <person name="Barry K."/>
            <person name="Miao Y."/>
            <person name="Rahimi M.J."/>
            <person name="Shen Q."/>
            <person name="Grigoriev I.V."/>
            <person name="Kubicek C.P."/>
            <person name="Druzhinina I.S."/>
        </authorList>
    </citation>
    <scope>NUCLEOTIDE SEQUENCE [LARGE SCALE GENOMIC DNA]</scope>
    <source>
        <strain evidence="3 4">ATCC 18648</strain>
    </source>
</reference>
<organism evidence="3 4">
    <name type="scientific">Trichoderma longibrachiatum ATCC 18648</name>
    <dbReference type="NCBI Taxonomy" id="983965"/>
    <lineage>
        <taxon>Eukaryota</taxon>
        <taxon>Fungi</taxon>
        <taxon>Dikarya</taxon>
        <taxon>Ascomycota</taxon>
        <taxon>Pezizomycotina</taxon>
        <taxon>Sordariomycetes</taxon>
        <taxon>Hypocreomycetidae</taxon>
        <taxon>Hypocreales</taxon>
        <taxon>Hypocreaceae</taxon>
        <taxon>Trichoderma</taxon>
    </lineage>
</organism>
<accession>A0A2T4C4Q3</accession>
<proteinExistence type="predicted"/>
<keyword evidence="2" id="KW-0732">Signal</keyword>
<evidence type="ECO:0000256" key="1">
    <source>
        <dbReference type="SAM" id="MobiDB-lite"/>
    </source>
</evidence>
<evidence type="ECO:0000313" key="3">
    <source>
        <dbReference type="EMBL" id="PTB76541.1"/>
    </source>
</evidence>
<feature type="compositionally biased region" description="Polar residues" evidence="1">
    <location>
        <begin position="31"/>
        <end position="44"/>
    </location>
</feature>
<feature type="chain" id="PRO_5015711859" description="Secreted protein" evidence="2">
    <location>
        <begin position="21"/>
        <end position="123"/>
    </location>
</feature>
<protein>
    <recommendedName>
        <fullName evidence="5">Secreted protein</fullName>
    </recommendedName>
</protein>
<dbReference type="Proteomes" id="UP000240760">
    <property type="component" value="Unassembled WGS sequence"/>
</dbReference>
<feature type="region of interest" description="Disordered" evidence="1">
    <location>
        <begin position="25"/>
        <end position="44"/>
    </location>
</feature>
<name>A0A2T4C4Q3_TRILO</name>
<evidence type="ECO:0008006" key="5">
    <source>
        <dbReference type="Google" id="ProtNLM"/>
    </source>
</evidence>
<keyword evidence="4" id="KW-1185">Reference proteome</keyword>
<sequence>MSRQYLILQLMQCWVGGTAAGGELGKRVPASTAQQQASDYPTNPHHTISVCLPLSPRWSEPLLSCSASLSRLPLRQRPRPSPDSAALACACTQPASPNDSISGIRPFASTLLSVLLSAEGEGG</sequence>